<dbReference type="OrthoDB" id="411372at2759"/>
<feature type="region of interest" description="Disordered" evidence="5">
    <location>
        <begin position="694"/>
        <end position="721"/>
    </location>
</feature>
<keyword evidence="6" id="KW-1133">Transmembrane helix</keyword>
<keyword evidence="9" id="KW-1185">Reference proteome</keyword>
<dbReference type="GO" id="GO:0000209">
    <property type="term" value="P:protein polyubiquitination"/>
    <property type="evidence" value="ECO:0007669"/>
    <property type="project" value="InterPro"/>
</dbReference>
<dbReference type="STRING" id="1890364.A0A2P6NTF9"/>
<feature type="region of interest" description="Disordered" evidence="5">
    <location>
        <begin position="1"/>
        <end position="422"/>
    </location>
</feature>
<dbReference type="EMBL" id="MDYQ01000022">
    <property type="protein sequence ID" value="PRP87231.1"/>
    <property type="molecule type" value="Genomic_DNA"/>
</dbReference>
<feature type="compositionally biased region" description="Basic and acidic residues" evidence="5">
    <location>
        <begin position="188"/>
        <end position="334"/>
    </location>
</feature>
<name>A0A2P6NTF9_9EUKA</name>
<evidence type="ECO:0000256" key="2">
    <source>
        <dbReference type="ARBA" id="ARBA00022771"/>
    </source>
</evidence>
<dbReference type="Proteomes" id="UP000241769">
    <property type="component" value="Unassembled WGS sequence"/>
</dbReference>
<feature type="compositionally biased region" description="Basic and acidic residues" evidence="5">
    <location>
        <begin position="148"/>
        <end position="179"/>
    </location>
</feature>
<dbReference type="SUPFAM" id="SSF90229">
    <property type="entry name" value="CCCH zinc finger"/>
    <property type="match status" value="2"/>
</dbReference>
<feature type="compositionally biased region" description="Basic and acidic residues" evidence="5">
    <location>
        <begin position="381"/>
        <end position="422"/>
    </location>
</feature>
<dbReference type="InterPro" id="IPR036855">
    <property type="entry name" value="Znf_CCCH_sf"/>
</dbReference>
<keyword evidence="6" id="KW-0472">Membrane</keyword>
<dbReference type="Pfam" id="PF00642">
    <property type="entry name" value="zf-CCCH"/>
    <property type="match status" value="1"/>
</dbReference>
<gene>
    <name evidence="8" type="ORF">PROFUN_01493</name>
</gene>
<evidence type="ECO:0000313" key="8">
    <source>
        <dbReference type="EMBL" id="PRP87231.1"/>
    </source>
</evidence>
<keyword evidence="3 4" id="KW-0862">Zinc</keyword>
<dbReference type="PROSITE" id="PS50103">
    <property type="entry name" value="ZF_C3H1"/>
    <property type="match status" value="2"/>
</dbReference>
<feature type="compositionally biased region" description="Basic and acidic residues" evidence="5">
    <location>
        <begin position="358"/>
        <end position="372"/>
    </location>
</feature>
<dbReference type="SMART" id="SM00356">
    <property type="entry name" value="ZnF_C3H1"/>
    <property type="match status" value="3"/>
</dbReference>
<feature type="transmembrane region" description="Helical" evidence="6">
    <location>
        <begin position="1297"/>
        <end position="1319"/>
    </location>
</feature>
<keyword evidence="2 4" id="KW-0863">Zinc-finger</keyword>
<dbReference type="InterPro" id="IPR000571">
    <property type="entry name" value="Znf_CCCH"/>
</dbReference>
<keyword evidence="6" id="KW-0812">Transmembrane</keyword>
<dbReference type="InParanoid" id="A0A2P6NTF9"/>
<feature type="zinc finger region" description="C3H1-type" evidence="4">
    <location>
        <begin position="506"/>
        <end position="533"/>
    </location>
</feature>
<comment type="caution">
    <text evidence="8">The sequence shown here is derived from an EMBL/GenBank/DDBJ whole genome shotgun (WGS) entry which is preliminary data.</text>
</comment>
<evidence type="ECO:0000256" key="1">
    <source>
        <dbReference type="ARBA" id="ARBA00022723"/>
    </source>
</evidence>
<feature type="region of interest" description="Disordered" evidence="5">
    <location>
        <begin position="444"/>
        <end position="503"/>
    </location>
</feature>
<organism evidence="8 9">
    <name type="scientific">Planoprotostelium fungivorum</name>
    <dbReference type="NCBI Taxonomy" id="1890364"/>
    <lineage>
        <taxon>Eukaryota</taxon>
        <taxon>Amoebozoa</taxon>
        <taxon>Evosea</taxon>
        <taxon>Variosea</taxon>
        <taxon>Cavosteliida</taxon>
        <taxon>Cavosteliaceae</taxon>
        <taxon>Planoprotostelium</taxon>
    </lineage>
</organism>
<feature type="domain" description="C3H1-type" evidence="7">
    <location>
        <begin position="506"/>
        <end position="533"/>
    </location>
</feature>
<evidence type="ECO:0000256" key="6">
    <source>
        <dbReference type="SAM" id="Phobius"/>
    </source>
</evidence>
<dbReference type="InterPro" id="IPR045072">
    <property type="entry name" value="MKRN-like"/>
</dbReference>
<feature type="zinc finger region" description="C3H1-type" evidence="4">
    <location>
        <begin position="535"/>
        <end position="562"/>
    </location>
</feature>
<accession>A0A2P6NTF9</accession>
<evidence type="ECO:0000256" key="4">
    <source>
        <dbReference type="PROSITE-ProRule" id="PRU00723"/>
    </source>
</evidence>
<protein>
    <recommendedName>
        <fullName evidence="7">C3H1-type domain-containing protein</fullName>
    </recommendedName>
</protein>
<sequence>MARRAEQTQNSNAWFNPLSRPPPLRQNALASLNAPPPFHPSSVIVQEKPSIRSILTPPSPLHSTQQTDGPTHAHTLLQPPQPIHKMEPLRPLPVKGNDIKEKIDVQTQPGQFVARVEPVLERPELNPLVSDTRGSIPEGKTSSESIEEGQRETIKKSRKEERDENKEKVKRPKEERNTQERVQTGSKEAGKNNREEESHENHSKKGREKSHEEKADTSNEKVENRNKETERKEIRQEETRKEQPRVEEKKRIEKRDMNYVERRDEERVETSNKQVETSHKETMETNDLGREGPENRSTERGEEKGNQNKERKGGGEGHNKERSEGGSQKMEKKHILSKGTMIEYRTHVKRMIGAVIDQSKKTDKKTTKAEERKKKKKRNKENREQRKIEEMKIAAERERQVPEQREEAGKKRQREENQEKSWSHLLMGATPQGIILLEQSTIASQNQREVEEKETTRERERKRPKREEGEREGRREGRREEGKREEKREEGRREGKREGGKREERKEYKAPCTFWAQGRCRQGEQCLFSHSAPPLKKTEVCKFHRGGKCQRGDECIYSHDLKSVPCQYYQEGKCVSSVCAYGHFKVSPTTQSDSLVVSVTEEQLVNAVPGASQLPPQMLQNLIGFVNQKKVTDGVSTRPKELEIPFRPFSLGSTHAPSSLGSASSNTEGVMQNSFAFPAAVSVPTPSVSTGINFVDQERSSNNQKIPSQKQTDDDEADFDSAPTSSLYRYVRSLRQKLYGEQPLFHSFVLEFQFLQFNRVNEQYRYYAYLPSGILKNDNNSGIHIATSTAEFRTSNISGVVMISSDRLTVLIATFSGIDSLNNTLSFESTIGSIEGLLYFKGENGTVRFQGSFDVKGSVQGEGIEHLESMGTLSIVGDTTWDLKSVHASHFNLSRSTSFSNTGSTLIDTLNLNLDTPPSNWTEETILIKGRTIITQVELSGMFHCFGGSVTSIGLFTSFSYKQPNISLQAEATMDQREVHMRWNISENGNCGGFAPSEEFHLSLNDRMESVITSTNPTINGSRLESCQENRLVLSNSLTSAHYQNVSLPIRSQEVLVFLSPQLYNFHPNHTQMNITYGHSNNLTVSWSVPHNISYPCNATLQSVLLSLLTSSADQDSDPPALFNVSSSGSMFWNASVCTSSCLVSDVCQSCSSYSLSYRLLMHTSSGVEMYTAEKNTVPVIYADNYLYTSASPVEEIFTLQNEELYNLELKWRSGSPDCVCSEQLKDGWRMIYNDSVLLATHIYDSFTIGNLTIVTRCQYKNSQALNSTTQPLAYSFQAPFYQKKQSTGDDTNGGKLALIIFSVLLVLCILSAAGVLFYRYRTRRAQAESVPLMKGE</sequence>
<evidence type="ECO:0000313" key="9">
    <source>
        <dbReference type="Proteomes" id="UP000241769"/>
    </source>
</evidence>
<evidence type="ECO:0000256" key="5">
    <source>
        <dbReference type="SAM" id="MobiDB-lite"/>
    </source>
</evidence>
<feature type="domain" description="C3H1-type" evidence="7">
    <location>
        <begin position="535"/>
        <end position="562"/>
    </location>
</feature>
<dbReference type="GO" id="GO:0008270">
    <property type="term" value="F:zinc ion binding"/>
    <property type="evidence" value="ECO:0007669"/>
    <property type="project" value="UniProtKB-KW"/>
</dbReference>
<keyword evidence="1 4" id="KW-0479">Metal-binding</keyword>
<dbReference type="PANTHER" id="PTHR11224">
    <property type="entry name" value="MAKORIN-RELATED"/>
    <property type="match status" value="1"/>
</dbReference>
<feature type="compositionally biased region" description="Basic and acidic residues" evidence="5">
    <location>
        <begin position="448"/>
        <end position="503"/>
    </location>
</feature>
<feature type="compositionally biased region" description="Polar residues" evidence="5">
    <location>
        <begin position="700"/>
        <end position="710"/>
    </location>
</feature>
<evidence type="ECO:0000259" key="7">
    <source>
        <dbReference type="PROSITE" id="PS50103"/>
    </source>
</evidence>
<evidence type="ECO:0000256" key="3">
    <source>
        <dbReference type="ARBA" id="ARBA00022833"/>
    </source>
</evidence>
<dbReference type="Gene3D" id="4.10.1000.10">
    <property type="entry name" value="Zinc finger, CCCH-type"/>
    <property type="match status" value="2"/>
</dbReference>
<proteinExistence type="predicted"/>
<reference evidence="8 9" key="1">
    <citation type="journal article" date="2018" name="Genome Biol. Evol.">
        <title>Multiple Roots of Fruiting Body Formation in Amoebozoa.</title>
        <authorList>
            <person name="Hillmann F."/>
            <person name="Forbes G."/>
            <person name="Novohradska S."/>
            <person name="Ferling I."/>
            <person name="Riege K."/>
            <person name="Groth M."/>
            <person name="Westermann M."/>
            <person name="Marz M."/>
            <person name="Spaller T."/>
            <person name="Winckler T."/>
            <person name="Schaap P."/>
            <person name="Glockner G."/>
        </authorList>
    </citation>
    <scope>NUCLEOTIDE SEQUENCE [LARGE SCALE GENOMIC DNA]</scope>
    <source>
        <strain evidence="8 9">Jena</strain>
    </source>
</reference>
<dbReference type="PANTHER" id="PTHR11224:SF10">
    <property type="entry name" value="IP09428P-RELATED"/>
    <property type="match status" value="1"/>
</dbReference>
<dbReference type="GO" id="GO:0061630">
    <property type="term" value="F:ubiquitin protein ligase activity"/>
    <property type="evidence" value="ECO:0007669"/>
    <property type="project" value="InterPro"/>
</dbReference>